<evidence type="ECO:0000313" key="1">
    <source>
        <dbReference type="EMBL" id="GMS96636.1"/>
    </source>
</evidence>
<dbReference type="InterPro" id="IPR016186">
    <property type="entry name" value="C-type_lectin-like/link_sf"/>
</dbReference>
<accession>A0AAV5TQP1</accession>
<reference evidence="1" key="1">
    <citation type="submission" date="2023-10" db="EMBL/GenBank/DDBJ databases">
        <title>Genome assembly of Pristionchus species.</title>
        <authorList>
            <person name="Yoshida K."/>
            <person name="Sommer R.J."/>
        </authorList>
    </citation>
    <scope>NUCLEOTIDE SEQUENCE</scope>
    <source>
        <strain evidence="1">RS0144</strain>
    </source>
</reference>
<organism evidence="1 2">
    <name type="scientific">Pristionchus entomophagus</name>
    <dbReference type="NCBI Taxonomy" id="358040"/>
    <lineage>
        <taxon>Eukaryota</taxon>
        <taxon>Metazoa</taxon>
        <taxon>Ecdysozoa</taxon>
        <taxon>Nematoda</taxon>
        <taxon>Chromadorea</taxon>
        <taxon>Rhabditida</taxon>
        <taxon>Rhabditina</taxon>
        <taxon>Diplogasteromorpha</taxon>
        <taxon>Diplogasteroidea</taxon>
        <taxon>Neodiplogasteridae</taxon>
        <taxon>Pristionchus</taxon>
    </lineage>
</organism>
<evidence type="ECO:0000313" key="2">
    <source>
        <dbReference type="Proteomes" id="UP001432027"/>
    </source>
</evidence>
<name>A0AAV5TQP1_9BILA</name>
<dbReference type="Proteomes" id="UP001432027">
    <property type="component" value="Unassembled WGS sequence"/>
</dbReference>
<sequence length="100" mass="11258">CDSMGDSLPILTTEEVSINQSFLKFAQLYLAEDSIWIGLICDPDNEAFMWQDGQTLDYSAISDDPGIGYNEPIAPVQGVRLNWKAYQSKAHFTYCVCARR</sequence>
<proteinExistence type="predicted"/>
<protein>
    <recommendedName>
        <fullName evidence="3">C-type lectin</fullName>
    </recommendedName>
</protein>
<keyword evidence="2" id="KW-1185">Reference proteome</keyword>
<feature type="non-terminal residue" evidence="1">
    <location>
        <position position="1"/>
    </location>
</feature>
<dbReference type="InterPro" id="IPR016187">
    <property type="entry name" value="CTDL_fold"/>
</dbReference>
<dbReference type="SUPFAM" id="SSF56436">
    <property type="entry name" value="C-type lectin-like"/>
    <property type="match status" value="1"/>
</dbReference>
<dbReference type="AlphaFoldDB" id="A0AAV5TQP1"/>
<evidence type="ECO:0008006" key="3">
    <source>
        <dbReference type="Google" id="ProtNLM"/>
    </source>
</evidence>
<comment type="caution">
    <text evidence="1">The sequence shown here is derived from an EMBL/GenBank/DDBJ whole genome shotgun (WGS) entry which is preliminary data.</text>
</comment>
<gene>
    <name evidence="1" type="ORF">PENTCL1PPCAC_18811</name>
</gene>
<dbReference type="Gene3D" id="3.10.100.10">
    <property type="entry name" value="Mannose-Binding Protein A, subunit A"/>
    <property type="match status" value="1"/>
</dbReference>
<dbReference type="EMBL" id="BTSX01000004">
    <property type="protein sequence ID" value="GMS96636.1"/>
    <property type="molecule type" value="Genomic_DNA"/>
</dbReference>
<feature type="non-terminal residue" evidence="1">
    <location>
        <position position="100"/>
    </location>
</feature>